<keyword evidence="2" id="KW-1185">Reference proteome</keyword>
<evidence type="ECO:0000313" key="2">
    <source>
        <dbReference type="Proteomes" id="UP000271889"/>
    </source>
</evidence>
<dbReference type="Proteomes" id="UP000271889">
    <property type="component" value="Unassembled WGS sequence"/>
</dbReference>
<gene>
    <name evidence="1" type="ORF">CGOC_LOCUS8306</name>
</gene>
<evidence type="ECO:0000313" key="1">
    <source>
        <dbReference type="EMBL" id="VDK84524.1"/>
    </source>
</evidence>
<sequence length="60" mass="6814">MKTPPTRSPFRLVARYSTERRRVLAALDSEEEDITVELGALGLRVYNMRFDAAASPNENM</sequence>
<dbReference type="EMBL" id="UYRV01030245">
    <property type="protein sequence ID" value="VDK84524.1"/>
    <property type="molecule type" value="Genomic_DNA"/>
</dbReference>
<proteinExistence type="predicted"/>
<dbReference type="AlphaFoldDB" id="A0A3P6V2I5"/>
<reference evidence="1 2" key="1">
    <citation type="submission" date="2018-11" db="EMBL/GenBank/DDBJ databases">
        <authorList>
            <consortium name="Pathogen Informatics"/>
        </authorList>
    </citation>
    <scope>NUCLEOTIDE SEQUENCE [LARGE SCALE GENOMIC DNA]</scope>
</reference>
<accession>A0A3P6V2I5</accession>
<protein>
    <submittedName>
        <fullName evidence="1">Uncharacterized protein</fullName>
    </submittedName>
</protein>
<organism evidence="1 2">
    <name type="scientific">Cylicostephanus goldi</name>
    <name type="common">Nematode worm</name>
    <dbReference type="NCBI Taxonomy" id="71465"/>
    <lineage>
        <taxon>Eukaryota</taxon>
        <taxon>Metazoa</taxon>
        <taxon>Ecdysozoa</taxon>
        <taxon>Nematoda</taxon>
        <taxon>Chromadorea</taxon>
        <taxon>Rhabditida</taxon>
        <taxon>Rhabditina</taxon>
        <taxon>Rhabditomorpha</taxon>
        <taxon>Strongyloidea</taxon>
        <taxon>Strongylidae</taxon>
        <taxon>Cylicostephanus</taxon>
    </lineage>
</organism>
<name>A0A3P6V2I5_CYLGO</name>